<dbReference type="RefSeq" id="WP_157807685.1">
    <property type="nucleotide sequence ID" value="NZ_PGFA01000004.1"/>
</dbReference>
<protein>
    <recommendedName>
        <fullName evidence="3">Carboxypeptidase regulatory-like domain-containing protein</fullName>
    </recommendedName>
</protein>
<sequence>MLLTEPPLPGGAAEPAAAITAHPAPVPPDSLYLRGTVHTATGEQQPGLHLAFRRLGLAAQTDSNGEFFFAIPLRRAGRITKDELLLTHPNCGQYRKAVNLFAAGPIHIMVCESSPVGVECSAEDIFGKERARRLRQEARRSRSRP</sequence>
<dbReference type="Proteomes" id="UP000228535">
    <property type="component" value="Unassembled WGS sequence"/>
</dbReference>
<gene>
    <name evidence="1" type="ORF">CLV45_4143</name>
</gene>
<proteinExistence type="predicted"/>
<evidence type="ECO:0000313" key="2">
    <source>
        <dbReference type="Proteomes" id="UP000228535"/>
    </source>
</evidence>
<keyword evidence="2" id="KW-1185">Reference proteome</keyword>
<comment type="caution">
    <text evidence="1">The sequence shown here is derived from an EMBL/GenBank/DDBJ whole genome shotgun (WGS) entry which is preliminary data.</text>
</comment>
<dbReference type="EMBL" id="PGFA01000004">
    <property type="protein sequence ID" value="PJJ48436.1"/>
    <property type="molecule type" value="Genomic_DNA"/>
</dbReference>
<dbReference type="AlphaFoldDB" id="A0A2M9ARV0"/>
<reference evidence="1 2" key="1">
    <citation type="submission" date="2017-11" db="EMBL/GenBank/DDBJ databases">
        <title>Genomic Encyclopedia of Archaeal and Bacterial Type Strains, Phase II (KMG-II): From Individual Species to Whole Genera.</title>
        <authorList>
            <person name="Goeker M."/>
        </authorList>
    </citation>
    <scope>NUCLEOTIDE SEQUENCE [LARGE SCALE GENOMIC DNA]</scope>
    <source>
        <strain evidence="1 2">DSM 11115</strain>
    </source>
</reference>
<name>A0A2M9ARV0_9BACT</name>
<dbReference type="OrthoDB" id="887277at2"/>
<organism evidence="1 2">
    <name type="scientific">Hymenobacter chitinivorans DSM 11115</name>
    <dbReference type="NCBI Taxonomy" id="1121954"/>
    <lineage>
        <taxon>Bacteria</taxon>
        <taxon>Pseudomonadati</taxon>
        <taxon>Bacteroidota</taxon>
        <taxon>Cytophagia</taxon>
        <taxon>Cytophagales</taxon>
        <taxon>Hymenobacteraceae</taxon>
        <taxon>Hymenobacter</taxon>
    </lineage>
</organism>
<evidence type="ECO:0000313" key="1">
    <source>
        <dbReference type="EMBL" id="PJJ48436.1"/>
    </source>
</evidence>
<evidence type="ECO:0008006" key="3">
    <source>
        <dbReference type="Google" id="ProtNLM"/>
    </source>
</evidence>
<accession>A0A2M9ARV0</accession>